<organism evidence="1 2">
    <name type="scientific">Plesiocystis pacifica SIR-1</name>
    <dbReference type="NCBI Taxonomy" id="391625"/>
    <lineage>
        <taxon>Bacteria</taxon>
        <taxon>Pseudomonadati</taxon>
        <taxon>Myxococcota</taxon>
        <taxon>Polyangia</taxon>
        <taxon>Nannocystales</taxon>
        <taxon>Nannocystaceae</taxon>
        <taxon>Plesiocystis</taxon>
    </lineage>
</organism>
<comment type="caution">
    <text evidence="1">The sequence shown here is derived from an EMBL/GenBank/DDBJ whole genome shotgun (WGS) entry which is preliminary data.</text>
</comment>
<keyword evidence="2" id="KW-1185">Reference proteome</keyword>
<dbReference type="AlphaFoldDB" id="A6G9N0"/>
<proteinExistence type="predicted"/>
<gene>
    <name evidence="1" type="ORF">PPSIR1_37954</name>
</gene>
<reference evidence="1 2" key="1">
    <citation type="submission" date="2007-06" db="EMBL/GenBank/DDBJ databases">
        <authorList>
            <person name="Shimkets L."/>
            <person name="Ferriera S."/>
            <person name="Johnson J."/>
            <person name="Kravitz S."/>
            <person name="Beeson K."/>
            <person name="Sutton G."/>
            <person name="Rogers Y.-H."/>
            <person name="Friedman R."/>
            <person name="Frazier M."/>
            <person name="Venter J.C."/>
        </authorList>
    </citation>
    <scope>NUCLEOTIDE SEQUENCE [LARGE SCALE GENOMIC DNA]</scope>
    <source>
        <strain evidence="1 2">SIR-1</strain>
    </source>
</reference>
<evidence type="ECO:0000313" key="1">
    <source>
        <dbReference type="EMBL" id="EDM77424.1"/>
    </source>
</evidence>
<dbReference type="EMBL" id="ABCS01000046">
    <property type="protein sequence ID" value="EDM77424.1"/>
    <property type="molecule type" value="Genomic_DNA"/>
</dbReference>
<sequence>MSSNAWVGHNPAKLRTFFRATLRYILLEPEMSQVAMVVVNVAADDPRDLALVQGDDVVETVSP</sequence>
<name>A6G9N0_9BACT</name>
<accession>A6G9N0</accession>
<protein>
    <submittedName>
        <fullName evidence="1">Uncharacterized protein</fullName>
    </submittedName>
</protein>
<dbReference type="Proteomes" id="UP000005801">
    <property type="component" value="Unassembled WGS sequence"/>
</dbReference>
<evidence type="ECO:0000313" key="2">
    <source>
        <dbReference type="Proteomes" id="UP000005801"/>
    </source>
</evidence>